<evidence type="ECO:0000256" key="2">
    <source>
        <dbReference type="SAM" id="Phobius"/>
    </source>
</evidence>
<dbReference type="InParanoid" id="A0A1U7ZUG3"/>
<feature type="region of interest" description="Disordered" evidence="1">
    <location>
        <begin position="37"/>
        <end position="110"/>
    </location>
</feature>
<keyword evidence="2" id="KW-1133">Transmembrane helix</keyword>
<dbReference type="KEGG" id="nnu:104593763"/>
<feature type="transmembrane region" description="Helical" evidence="2">
    <location>
        <begin position="223"/>
        <end position="241"/>
    </location>
</feature>
<keyword evidence="5" id="KW-1185">Reference proteome</keyword>
<dbReference type="FunCoup" id="A0A1U7ZUG3">
    <property type="interactions" value="1971"/>
</dbReference>
<sequence length="318" mass="34232">MESKGVLAVILLILIFTEGSHAFFLGKLRIRASKIAPKEKPAGKEIPPSPSPTSMPSLDSSHLSPDNSTKARPKGSDGQGAQIPQTKTPSNQSGNKSNSPVGSPEGNCADTPNRCTDKKKMIACLKHSENGSLELFLLVQNDGEDTLKTNVIVPASIDIPVKQLEIPKHQTRKIKISVSTEESLKIVLNAGNGQCVLHMGSSVSDGFFQRIPAYANLVTPIHGVYFLFLISLIVGGTWACCKLGERRHSDGVPYQELEMGLPESVPAVDVETADGWDQGWDDDWDEEKAVKSVGGNGSLNGITSKSSDRDGWENGWDD</sequence>
<evidence type="ECO:0000259" key="4">
    <source>
        <dbReference type="Pfam" id="PF24053"/>
    </source>
</evidence>
<proteinExistence type="predicted"/>
<dbReference type="GeneID" id="104593763"/>
<dbReference type="InterPro" id="IPR055780">
    <property type="entry name" value="DUF7356"/>
</dbReference>
<evidence type="ECO:0000313" key="5">
    <source>
        <dbReference type="Proteomes" id="UP000189703"/>
    </source>
</evidence>
<organism evidence="5 6">
    <name type="scientific">Nelumbo nucifera</name>
    <name type="common">Sacred lotus</name>
    <dbReference type="NCBI Taxonomy" id="4432"/>
    <lineage>
        <taxon>Eukaryota</taxon>
        <taxon>Viridiplantae</taxon>
        <taxon>Streptophyta</taxon>
        <taxon>Embryophyta</taxon>
        <taxon>Tracheophyta</taxon>
        <taxon>Spermatophyta</taxon>
        <taxon>Magnoliopsida</taxon>
        <taxon>Proteales</taxon>
        <taxon>Nelumbonaceae</taxon>
        <taxon>Nelumbo</taxon>
    </lineage>
</organism>
<evidence type="ECO:0000256" key="3">
    <source>
        <dbReference type="SAM" id="SignalP"/>
    </source>
</evidence>
<keyword evidence="2" id="KW-0812">Transmembrane</keyword>
<dbReference type="PANTHER" id="PTHR34200:SF2">
    <property type="entry name" value="TRANSMEMBRANE PROTEIN"/>
    <property type="match status" value="1"/>
</dbReference>
<feature type="compositionally biased region" description="Polar residues" evidence="1">
    <location>
        <begin position="82"/>
        <end position="101"/>
    </location>
</feature>
<gene>
    <name evidence="6" type="primary">LOC104593763</name>
</gene>
<dbReference type="Proteomes" id="UP000189703">
    <property type="component" value="Unplaced"/>
</dbReference>
<dbReference type="PANTHER" id="PTHR34200">
    <property type="entry name" value="DENTIN SIALOPHOSPHOPROTEIN-LIKE ISOFORM X1"/>
    <property type="match status" value="1"/>
</dbReference>
<feature type="signal peptide" evidence="3">
    <location>
        <begin position="1"/>
        <end position="22"/>
    </location>
</feature>
<dbReference type="AlphaFoldDB" id="A0A1U7ZUG3"/>
<protein>
    <submittedName>
        <fullName evidence="6">Uncharacterized protein LOC104593763</fullName>
    </submittedName>
</protein>
<evidence type="ECO:0000313" key="6">
    <source>
        <dbReference type="RefSeq" id="XP_010252054.1"/>
    </source>
</evidence>
<accession>A0A1U7ZUG3</accession>
<dbReference type="RefSeq" id="XP_010252054.1">
    <property type="nucleotide sequence ID" value="XM_010253752.2"/>
</dbReference>
<dbReference type="eggNOG" id="ENOG502RY8S">
    <property type="taxonomic scope" value="Eukaryota"/>
</dbReference>
<dbReference type="OMA" id="RDGWENN"/>
<dbReference type="OrthoDB" id="785602at2759"/>
<feature type="domain" description="DUF7356" evidence="4">
    <location>
        <begin position="103"/>
        <end position="203"/>
    </location>
</feature>
<keyword evidence="3" id="KW-0732">Signal</keyword>
<name>A0A1U7ZUG3_NELNU</name>
<feature type="region of interest" description="Disordered" evidence="1">
    <location>
        <begin position="291"/>
        <end position="318"/>
    </location>
</feature>
<evidence type="ECO:0000256" key="1">
    <source>
        <dbReference type="SAM" id="MobiDB-lite"/>
    </source>
</evidence>
<reference evidence="6" key="1">
    <citation type="submission" date="2025-08" db="UniProtKB">
        <authorList>
            <consortium name="RefSeq"/>
        </authorList>
    </citation>
    <scope>IDENTIFICATION</scope>
</reference>
<keyword evidence="2" id="KW-0472">Membrane</keyword>
<dbReference type="Pfam" id="PF24053">
    <property type="entry name" value="DUF7356"/>
    <property type="match status" value="1"/>
</dbReference>
<feature type="chain" id="PRO_5010562114" evidence="3">
    <location>
        <begin position="23"/>
        <end position="318"/>
    </location>
</feature>